<keyword evidence="3" id="KW-1185">Reference proteome</keyword>
<evidence type="ECO:0000259" key="1">
    <source>
        <dbReference type="PROSITE" id="PS51725"/>
    </source>
</evidence>
<dbReference type="Pfam" id="PF03992">
    <property type="entry name" value="ABM"/>
    <property type="match status" value="1"/>
</dbReference>
<reference evidence="2" key="1">
    <citation type="submission" date="2022-12" db="EMBL/GenBank/DDBJ databases">
        <title>Marinomonas 15G1-11 sp. nov, isolated from marine algae.</title>
        <authorList>
            <person name="Butt M."/>
            <person name="Choi D.G."/>
            <person name="Kim J.M."/>
            <person name="Lee J.K."/>
            <person name="Baek J.H."/>
            <person name="Jeon C.O."/>
        </authorList>
    </citation>
    <scope>NUCLEOTIDE SEQUENCE</scope>
    <source>
        <strain evidence="2">15G1-11</strain>
    </source>
</reference>
<keyword evidence="2" id="KW-0503">Monooxygenase</keyword>
<keyword evidence="2" id="KW-0560">Oxidoreductase</keyword>
<dbReference type="Gene3D" id="3.30.70.100">
    <property type="match status" value="1"/>
</dbReference>
<accession>A0ABT4JR78</accession>
<sequence length="97" mass="11065">MFTITVIFTVKEAHAEDFKSLLLKQAHDSLNKELACRVFDVSISTTKDGLVSFFLYELYDTEADFKAHLASDHFVNFNQVSAEFVVSKVVNDWQKIA</sequence>
<dbReference type="EMBL" id="JAPUBN010000011">
    <property type="protein sequence ID" value="MCZ2720844.1"/>
    <property type="molecule type" value="Genomic_DNA"/>
</dbReference>
<evidence type="ECO:0000313" key="3">
    <source>
        <dbReference type="Proteomes" id="UP001149719"/>
    </source>
</evidence>
<comment type="caution">
    <text evidence="2">The sequence shown here is derived from an EMBL/GenBank/DDBJ whole genome shotgun (WGS) entry which is preliminary data.</text>
</comment>
<gene>
    <name evidence="2" type="ORF">O1D97_04095</name>
</gene>
<dbReference type="InterPro" id="IPR011008">
    <property type="entry name" value="Dimeric_a/b-barrel"/>
</dbReference>
<organism evidence="2 3">
    <name type="scientific">Marinomonas phaeophyticola</name>
    <dbReference type="NCBI Taxonomy" id="3004091"/>
    <lineage>
        <taxon>Bacteria</taxon>
        <taxon>Pseudomonadati</taxon>
        <taxon>Pseudomonadota</taxon>
        <taxon>Gammaproteobacteria</taxon>
        <taxon>Oceanospirillales</taxon>
        <taxon>Oceanospirillaceae</taxon>
        <taxon>Marinomonas</taxon>
    </lineage>
</organism>
<evidence type="ECO:0000313" key="2">
    <source>
        <dbReference type="EMBL" id="MCZ2720844.1"/>
    </source>
</evidence>
<proteinExistence type="predicted"/>
<dbReference type="GO" id="GO:0004497">
    <property type="term" value="F:monooxygenase activity"/>
    <property type="evidence" value="ECO:0007669"/>
    <property type="project" value="UniProtKB-KW"/>
</dbReference>
<dbReference type="InterPro" id="IPR007138">
    <property type="entry name" value="ABM_dom"/>
</dbReference>
<dbReference type="Proteomes" id="UP001149719">
    <property type="component" value="Unassembled WGS sequence"/>
</dbReference>
<dbReference type="PROSITE" id="PS51725">
    <property type="entry name" value="ABM"/>
    <property type="match status" value="1"/>
</dbReference>
<dbReference type="RefSeq" id="WP_269123052.1">
    <property type="nucleotide sequence ID" value="NZ_JAPUBN010000011.1"/>
</dbReference>
<protein>
    <submittedName>
        <fullName evidence="2">Antibiotic biosynthesis monooxygenase</fullName>
    </submittedName>
</protein>
<dbReference type="SUPFAM" id="SSF54909">
    <property type="entry name" value="Dimeric alpha+beta barrel"/>
    <property type="match status" value="1"/>
</dbReference>
<name>A0ABT4JR78_9GAMM</name>
<feature type="domain" description="ABM" evidence="1">
    <location>
        <begin position="2"/>
        <end position="93"/>
    </location>
</feature>